<feature type="transmembrane region" description="Helical" evidence="2">
    <location>
        <begin position="7"/>
        <end position="26"/>
    </location>
</feature>
<keyword evidence="2" id="KW-1133">Transmembrane helix</keyword>
<keyword evidence="4" id="KW-1185">Reference proteome</keyword>
<keyword evidence="2" id="KW-0472">Membrane</keyword>
<dbReference type="EMBL" id="JAFREL020000001">
    <property type="protein sequence ID" value="MEO1768916.1"/>
    <property type="molecule type" value="Genomic_DNA"/>
</dbReference>
<organism evidence="3 4">
    <name type="scientific">Candidatus Enterococcus ferrettii</name>
    <dbReference type="NCBI Taxonomy" id="2815324"/>
    <lineage>
        <taxon>Bacteria</taxon>
        <taxon>Bacillati</taxon>
        <taxon>Bacillota</taxon>
        <taxon>Bacilli</taxon>
        <taxon>Lactobacillales</taxon>
        <taxon>Enterococcaceae</taxon>
        <taxon>Enterococcus</taxon>
    </lineage>
</organism>
<dbReference type="Proteomes" id="UP000664357">
    <property type="component" value="Unassembled WGS sequence"/>
</dbReference>
<evidence type="ECO:0000256" key="1">
    <source>
        <dbReference type="SAM" id="MobiDB-lite"/>
    </source>
</evidence>
<sequence length="150" mass="16661">MRKRNGLIVVGFIVFLFILFGMSSIGKDSSVPAPNRSSGSSSSSSASGQPVESNSTLLEESSSLEGYYWEGYLDQREKFQNPLEEKEYKDILFSSELTDAIAGSGYMWYRVDDVVTEIPDGSYVKVTYEGPILEVYPAIFAKVVKVEILE</sequence>
<evidence type="ECO:0000313" key="3">
    <source>
        <dbReference type="EMBL" id="MEO1768916.1"/>
    </source>
</evidence>
<reference evidence="3 4" key="1">
    <citation type="submission" date="2024-02" db="EMBL/GenBank/DDBJ databases">
        <title>The Genome Sequence of Enterococcus sp. DIV0159.</title>
        <authorList>
            <person name="Earl A."/>
            <person name="Manson A."/>
            <person name="Gilmore M."/>
            <person name="Sanders J."/>
            <person name="Shea T."/>
            <person name="Howe W."/>
            <person name="Livny J."/>
            <person name="Cuomo C."/>
            <person name="Neafsey D."/>
            <person name="Birren B."/>
        </authorList>
    </citation>
    <scope>NUCLEOTIDE SEQUENCE [LARGE SCALE GENOMIC DNA]</scope>
    <source>
        <strain evidence="3 4">665A</strain>
    </source>
</reference>
<proteinExistence type="predicted"/>
<evidence type="ECO:0008006" key="5">
    <source>
        <dbReference type="Google" id="ProtNLM"/>
    </source>
</evidence>
<evidence type="ECO:0000313" key="4">
    <source>
        <dbReference type="Proteomes" id="UP000664357"/>
    </source>
</evidence>
<evidence type="ECO:0000256" key="2">
    <source>
        <dbReference type="SAM" id="Phobius"/>
    </source>
</evidence>
<protein>
    <recommendedName>
        <fullName evidence="5">Lipoprotein</fullName>
    </recommendedName>
</protein>
<gene>
    <name evidence="3" type="ORF">JZO67_000855</name>
</gene>
<comment type="caution">
    <text evidence="3">The sequence shown here is derived from an EMBL/GenBank/DDBJ whole genome shotgun (WGS) entry which is preliminary data.</text>
</comment>
<dbReference type="RefSeq" id="WP_207700676.1">
    <property type="nucleotide sequence ID" value="NZ_JAFREL020000001.1"/>
</dbReference>
<name>A0ABV0EJW1_9ENTE</name>
<accession>A0ABV0EJW1</accession>
<feature type="region of interest" description="Disordered" evidence="1">
    <location>
        <begin position="31"/>
        <end position="59"/>
    </location>
</feature>
<keyword evidence="2" id="KW-0812">Transmembrane</keyword>